<sequence>MSPDSPDVQQHGLVHYALRWVTKVRGTPEGGPVIKETEVLTNPFLPVFKTDTKLFSWKRMQSLSTDIGDRITRFRLLSNEIGVCIHCVKDIRTAIELILEAEHQSKLAGDLMTPQSAPRCYQSSTIKDQPPAVCWCLAPSLMPLSIEVSEAPMLRSLESEP</sequence>
<organism evidence="1 2">
    <name type="scientific">Mycena albidolilacea</name>
    <dbReference type="NCBI Taxonomy" id="1033008"/>
    <lineage>
        <taxon>Eukaryota</taxon>
        <taxon>Fungi</taxon>
        <taxon>Dikarya</taxon>
        <taxon>Basidiomycota</taxon>
        <taxon>Agaricomycotina</taxon>
        <taxon>Agaricomycetes</taxon>
        <taxon>Agaricomycetidae</taxon>
        <taxon>Agaricales</taxon>
        <taxon>Marasmiineae</taxon>
        <taxon>Mycenaceae</taxon>
        <taxon>Mycena</taxon>
    </lineage>
</organism>
<evidence type="ECO:0000313" key="2">
    <source>
        <dbReference type="Proteomes" id="UP001218218"/>
    </source>
</evidence>
<accession>A0AAD6ZMK3</accession>
<keyword evidence="2" id="KW-1185">Reference proteome</keyword>
<evidence type="ECO:0000313" key="1">
    <source>
        <dbReference type="EMBL" id="KAJ7328318.1"/>
    </source>
</evidence>
<proteinExistence type="predicted"/>
<protein>
    <submittedName>
        <fullName evidence="1">Uncharacterized protein</fullName>
    </submittedName>
</protein>
<name>A0AAD6ZMK3_9AGAR</name>
<reference evidence="1" key="1">
    <citation type="submission" date="2023-03" db="EMBL/GenBank/DDBJ databases">
        <title>Massive genome expansion in bonnet fungi (Mycena s.s.) driven by repeated elements and novel gene families across ecological guilds.</title>
        <authorList>
            <consortium name="Lawrence Berkeley National Laboratory"/>
            <person name="Harder C.B."/>
            <person name="Miyauchi S."/>
            <person name="Viragh M."/>
            <person name="Kuo A."/>
            <person name="Thoen E."/>
            <person name="Andreopoulos B."/>
            <person name="Lu D."/>
            <person name="Skrede I."/>
            <person name="Drula E."/>
            <person name="Henrissat B."/>
            <person name="Morin E."/>
            <person name="Kohler A."/>
            <person name="Barry K."/>
            <person name="LaButti K."/>
            <person name="Morin E."/>
            <person name="Salamov A."/>
            <person name="Lipzen A."/>
            <person name="Mereny Z."/>
            <person name="Hegedus B."/>
            <person name="Baldrian P."/>
            <person name="Stursova M."/>
            <person name="Weitz H."/>
            <person name="Taylor A."/>
            <person name="Grigoriev I.V."/>
            <person name="Nagy L.G."/>
            <person name="Martin F."/>
            <person name="Kauserud H."/>
        </authorList>
    </citation>
    <scope>NUCLEOTIDE SEQUENCE</scope>
    <source>
        <strain evidence="1">CBHHK002</strain>
    </source>
</reference>
<dbReference type="AlphaFoldDB" id="A0AAD6ZMK3"/>
<dbReference type="EMBL" id="JARIHO010000039">
    <property type="protein sequence ID" value="KAJ7328318.1"/>
    <property type="molecule type" value="Genomic_DNA"/>
</dbReference>
<gene>
    <name evidence="1" type="ORF">DFH08DRAFT_815820</name>
</gene>
<dbReference type="Proteomes" id="UP001218218">
    <property type="component" value="Unassembled WGS sequence"/>
</dbReference>
<comment type="caution">
    <text evidence="1">The sequence shown here is derived from an EMBL/GenBank/DDBJ whole genome shotgun (WGS) entry which is preliminary data.</text>
</comment>